<evidence type="ECO:0000256" key="4">
    <source>
        <dbReference type="ARBA" id="ARBA00023136"/>
    </source>
</evidence>
<reference evidence="7 8" key="1">
    <citation type="submission" date="2018-12" db="EMBL/GenBank/DDBJ databases">
        <authorList>
            <consortium name="Pathogen Informatics"/>
        </authorList>
    </citation>
    <scope>NUCLEOTIDE SEQUENCE [LARGE SCALE GENOMIC DNA]</scope>
    <source>
        <strain evidence="7 8">NCTC9419</strain>
    </source>
</reference>
<dbReference type="PROSITE" id="PS50801">
    <property type="entry name" value="STAS"/>
    <property type="match status" value="1"/>
</dbReference>
<organism evidence="7 8">
    <name type="scientific">Serratia rubidaea</name>
    <name type="common">Serratia marinorubra</name>
    <dbReference type="NCBI Taxonomy" id="61652"/>
    <lineage>
        <taxon>Bacteria</taxon>
        <taxon>Pseudomonadati</taxon>
        <taxon>Pseudomonadota</taxon>
        <taxon>Gammaproteobacteria</taxon>
        <taxon>Enterobacterales</taxon>
        <taxon>Yersiniaceae</taxon>
        <taxon>Serratia</taxon>
    </lineage>
</organism>
<proteinExistence type="predicted"/>
<dbReference type="InterPro" id="IPR011547">
    <property type="entry name" value="SLC26A/SulP_dom"/>
</dbReference>
<dbReference type="GO" id="GO:0016020">
    <property type="term" value="C:membrane"/>
    <property type="evidence" value="ECO:0007669"/>
    <property type="project" value="UniProtKB-SubCell"/>
</dbReference>
<dbReference type="Proteomes" id="UP000271603">
    <property type="component" value="Chromosome"/>
</dbReference>
<name>A0A3S4GPX4_SERRU</name>
<dbReference type="InterPro" id="IPR002645">
    <property type="entry name" value="STAS_dom"/>
</dbReference>
<dbReference type="Gene3D" id="3.30.750.24">
    <property type="entry name" value="STAS domain"/>
    <property type="match status" value="1"/>
</dbReference>
<dbReference type="SUPFAM" id="SSF52091">
    <property type="entry name" value="SpoIIaa-like"/>
    <property type="match status" value="1"/>
</dbReference>
<dbReference type="Pfam" id="PF01740">
    <property type="entry name" value="STAS"/>
    <property type="match status" value="1"/>
</dbReference>
<dbReference type="PANTHER" id="PTHR43310">
    <property type="entry name" value="SULFATE TRANSPORTER YBAR-RELATED"/>
    <property type="match status" value="1"/>
</dbReference>
<accession>A0A3S4GPX4</accession>
<comment type="subcellular location">
    <subcellularLocation>
        <location evidence="1">Membrane</location>
        <topology evidence="1">Multi-pass membrane protein</topology>
    </subcellularLocation>
</comment>
<dbReference type="Pfam" id="PF00916">
    <property type="entry name" value="Sulfate_transp"/>
    <property type="match status" value="1"/>
</dbReference>
<evidence type="ECO:0000313" key="8">
    <source>
        <dbReference type="Proteomes" id="UP000271603"/>
    </source>
</evidence>
<keyword evidence="4 5" id="KW-0472">Membrane</keyword>
<dbReference type="AlphaFoldDB" id="A0A3S4GPX4"/>
<feature type="transmembrane region" description="Helical" evidence="5">
    <location>
        <begin position="74"/>
        <end position="105"/>
    </location>
</feature>
<dbReference type="PANTHER" id="PTHR43310:SF1">
    <property type="entry name" value="SULFATE TRANSPORTER YBAR-RELATED"/>
    <property type="match status" value="1"/>
</dbReference>
<dbReference type="InterPro" id="IPR052706">
    <property type="entry name" value="Membrane-Transporter-like"/>
</dbReference>
<evidence type="ECO:0000256" key="1">
    <source>
        <dbReference type="ARBA" id="ARBA00004141"/>
    </source>
</evidence>
<dbReference type="EMBL" id="LR134155">
    <property type="protein sequence ID" value="VEA74115.1"/>
    <property type="molecule type" value="Genomic_DNA"/>
</dbReference>
<keyword evidence="2 5" id="KW-0812">Transmembrane</keyword>
<evidence type="ECO:0000256" key="2">
    <source>
        <dbReference type="ARBA" id="ARBA00022692"/>
    </source>
</evidence>
<feature type="domain" description="STAS" evidence="6">
    <location>
        <begin position="111"/>
        <end position="200"/>
    </location>
</feature>
<evidence type="ECO:0000256" key="3">
    <source>
        <dbReference type="ARBA" id="ARBA00022989"/>
    </source>
</evidence>
<sequence length="217" mass="23623">MIGQSIINFTSGGRRRISAAVGAVLLILFVVSLSSYIGYIPVAALAGIMLVVCYNTFEWSSLRRLKRMPKEDAFILLTVTLITVFADLAVAVISGVIISALVFAWKQAKISIRDKKEENNTVIYSLAGPLFFGSTTDFAELFDPANDPALVILDFAQTRVMDSSGVEAIDKLTARYLAAGKTVRLRHLSADCVSLLKQAGPFCLHELDDPTYRVAAD</sequence>
<keyword evidence="3 5" id="KW-1133">Transmembrane helix</keyword>
<feature type="transmembrane region" description="Helical" evidence="5">
    <location>
        <begin position="43"/>
        <end position="62"/>
    </location>
</feature>
<evidence type="ECO:0000259" key="6">
    <source>
        <dbReference type="PROSITE" id="PS50801"/>
    </source>
</evidence>
<dbReference type="InterPro" id="IPR036513">
    <property type="entry name" value="STAS_dom_sf"/>
</dbReference>
<evidence type="ECO:0000256" key="5">
    <source>
        <dbReference type="SAM" id="Phobius"/>
    </source>
</evidence>
<protein>
    <submittedName>
        <fullName evidence="7">Sulfate transporter ychM</fullName>
    </submittedName>
</protein>
<gene>
    <name evidence="7" type="primary">ychM_3</name>
    <name evidence="7" type="ORF">NCTC9419_05758</name>
</gene>
<evidence type="ECO:0000313" key="7">
    <source>
        <dbReference type="EMBL" id="VEA74115.1"/>
    </source>
</evidence>
<dbReference type="CDD" id="cd07042">
    <property type="entry name" value="STAS_SulP_like_sulfate_transporter"/>
    <property type="match status" value="1"/>
</dbReference>